<protein>
    <submittedName>
        <fullName evidence="1">Uncharacterized protein</fullName>
    </submittedName>
</protein>
<proteinExistence type="predicted"/>
<comment type="caution">
    <text evidence="1">The sequence shown here is derived from an EMBL/GenBank/DDBJ whole genome shotgun (WGS) entry which is preliminary data.</text>
</comment>
<sequence>MMVGVTVTEWRSRGDSHAGKPKLIEFLLSTMYPNSSAALVSLQTANPPKVSPCSIILHHSIQPPSHAPCHNIFLSSRLPLFHCPPPLFQCLDMGRLELPPSVPQAAMNHMEAGDTVTARAS</sequence>
<dbReference type="Proteomes" id="UP001346869">
    <property type="component" value="Unassembled WGS sequence"/>
</dbReference>
<reference evidence="1 2" key="1">
    <citation type="journal article" date="2023" name="Genes (Basel)">
        <title>Chromosome-Level Genome Assembly and Circadian Gene Repertoire of the Patagonia Blennie Eleginops maclovinus-The Closest Ancestral Proxy of Antarctic Cryonotothenioids.</title>
        <authorList>
            <person name="Cheng C.C."/>
            <person name="Rivera-Colon A.G."/>
            <person name="Minhas B.F."/>
            <person name="Wilson L."/>
            <person name="Rayamajhi N."/>
            <person name="Vargas-Chacoff L."/>
            <person name="Catchen J.M."/>
        </authorList>
    </citation>
    <scope>NUCLEOTIDE SEQUENCE [LARGE SCALE GENOMIC DNA]</scope>
    <source>
        <strain evidence="1">JMC-PN-2008</strain>
    </source>
</reference>
<keyword evidence="2" id="KW-1185">Reference proteome</keyword>
<evidence type="ECO:0000313" key="1">
    <source>
        <dbReference type="EMBL" id="KAK5850053.1"/>
    </source>
</evidence>
<evidence type="ECO:0000313" key="2">
    <source>
        <dbReference type="Proteomes" id="UP001346869"/>
    </source>
</evidence>
<dbReference type="AlphaFoldDB" id="A0AAN7WMG0"/>
<name>A0AAN7WMG0_ELEMC</name>
<reference evidence="1 2" key="2">
    <citation type="journal article" date="2023" name="Mol. Biol. Evol.">
        <title>Genomics of Secondarily Temperate Adaptation in the Only Non-Antarctic Icefish.</title>
        <authorList>
            <person name="Rivera-Colon A.G."/>
            <person name="Rayamajhi N."/>
            <person name="Minhas B.F."/>
            <person name="Madrigal G."/>
            <person name="Bilyk K.T."/>
            <person name="Yoon V."/>
            <person name="Hune M."/>
            <person name="Gregory S."/>
            <person name="Cheng C.H.C."/>
            <person name="Catchen J.M."/>
        </authorList>
    </citation>
    <scope>NUCLEOTIDE SEQUENCE [LARGE SCALE GENOMIC DNA]</scope>
    <source>
        <strain evidence="1">JMC-PN-2008</strain>
    </source>
</reference>
<organism evidence="1 2">
    <name type="scientific">Eleginops maclovinus</name>
    <name type="common">Patagonian blennie</name>
    <name type="synonym">Eleginus maclovinus</name>
    <dbReference type="NCBI Taxonomy" id="56733"/>
    <lineage>
        <taxon>Eukaryota</taxon>
        <taxon>Metazoa</taxon>
        <taxon>Chordata</taxon>
        <taxon>Craniata</taxon>
        <taxon>Vertebrata</taxon>
        <taxon>Euteleostomi</taxon>
        <taxon>Actinopterygii</taxon>
        <taxon>Neopterygii</taxon>
        <taxon>Teleostei</taxon>
        <taxon>Neoteleostei</taxon>
        <taxon>Acanthomorphata</taxon>
        <taxon>Eupercaria</taxon>
        <taxon>Perciformes</taxon>
        <taxon>Notothenioidei</taxon>
        <taxon>Eleginopidae</taxon>
        <taxon>Eleginops</taxon>
    </lineage>
</organism>
<dbReference type="EMBL" id="JAUZQC010000023">
    <property type="protein sequence ID" value="KAK5850053.1"/>
    <property type="molecule type" value="Genomic_DNA"/>
</dbReference>
<gene>
    <name evidence="1" type="ORF">PBY51_014337</name>
</gene>
<accession>A0AAN7WMG0</accession>